<evidence type="ECO:0000313" key="1">
    <source>
        <dbReference type="EMBL" id="SOC17700.1"/>
    </source>
</evidence>
<gene>
    <name evidence="1" type="ORF">SAMN05421512_10956</name>
</gene>
<protein>
    <submittedName>
        <fullName evidence="1">Uncharacterized protein</fullName>
    </submittedName>
</protein>
<dbReference type="AlphaFoldDB" id="A0A285T8D6"/>
<sequence>MKVGDVKNVVAWVDLMPGPGRTPTLHVTGKVTAPTPCHEVLAEFAGIEKSEPPVYLVEVTLREGAGICPQVLTDRDFHYIERNYGGAAKSVRVFSDSDSETAKIGEAH</sequence>
<name>A0A285T8D6_9HYPH</name>
<dbReference type="OrthoDB" id="7620622at2"/>
<dbReference type="EMBL" id="OBML01000009">
    <property type="protein sequence ID" value="SOC17700.1"/>
    <property type="molecule type" value="Genomic_DNA"/>
</dbReference>
<keyword evidence="2" id="KW-1185">Reference proteome</keyword>
<dbReference type="Proteomes" id="UP000219331">
    <property type="component" value="Unassembled WGS sequence"/>
</dbReference>
<evidence type="ECO:0000313" key="2">
    <source>
        <dbReference type="Proteomes" id="UP000219331"/>
    </source>
</evidence>
<organism evidence="1 2">
    <name type="scientific">Stappia indica</name>
    <dbReference type="NCBI Taxonomy" id="538381"/>
    <lineage>
        <taxon>Bacteria</taxon>
        <taxon>Pseudomonadati</taxon>
        <taxon>Pseudomonadota</taxon>
        <taxon>Alphaproteobacteria</taxon>
        <taxon>Hyphomicrobiales</taxon>
        <taxon>Stappiaceae</taxon>
        <taxon>Stappia</taxon>
    </lineage>
</organism>
<proteinExistence type="predicted"/>
<dbReference type="RefSeq" id="WP_067339876.1">
    <property type="nucleotide sequence ID" value="NZ_MBQF01000007.1"/>
</dbReference>
<reference evidence="1 2" key="1">
    <citation type="submission" date="2017-08" db="EMBL/GenBank/DDBJ databases">
        <authorList>
            <person name="de Groot N.N."/>
        </authorList>
    </citation>
    <scope>NUCLEOTIDE SEQUENCE [LARGE SCALE GENOMIC DNA]</scope>
    <source>
        <strain evidence="1 2">USBA 352</strain>
    </source>
</reference>
<accession>A0A285T8D6</accession>